<gene>
    <name evidence="2" type="ORF">VT98_12342</name>
</gene>
<evidence type="ECO:0000259" key="1">
    <source>
        <dbReference type="Pfam" id="PF13588"/>
    </source>
</evidence>
<keyword evidence="3" id="KW-1185">Reference proteome</keyword>
<proteinExistence type="predicted"/>
<feature type="domain" description="Type I restriction enzyme R protein N-terminal" evidence="1">
    <location>
        <begin position="29"/>
        <end position="141"/>
    </location>
</feature>
<evidence type="ECO:0000313" key="2">
    <source>
        <dbReference type="EMBL" id="RWX47187.1"/>
    </source>
</evidence>
<evidence type="ECO:0000313" key="3">
    <source>
        <dbReference type="Proteomes" id="UP000288086"/>
    </source>
</evidence>
<reference evidence="2 3" key="1">
    <citation type="submission" date="2017-01" db="EMBL/GenBank/DDBJ databases">
        <title>The cable genome- insights into the physiology and evolution of filamentous bacteria capable of sulfide oxidation via long distance electron transfer.</title>
        <authorList>
            <person name="Schreiber L."/>
            <person name="Bjerg J.T."/>
            <person name="Boggild A."/>
            <person name="Van De Vossenberg J."/>
            <person name="Meysman F."/>
            <person name="Nielsen L.P."/>
            <person name="Schramm A."/>
            <person name="Kjeldsen K.U."/>
        </authorList>
    </citation>
    <scope>NUCLEOTIDE SEQUENCE [LARGE SCALE GENOMIC DNA]</scope>
    <source>
        <strain evidence="2">A1</strain>
    </source>
</reference>
<comment type="caution">
    <text evidence="2">The sequence shown here is derived from an EMBL/GenBank/DDBJ whole genome shotgun (WGS) entry which is preliminary data.</text>
</comment>
<accession>A0A3S3UA43</accession>
<protein>
    <submittedName>
        <fullName evidence="2">Type I restriction enzyme R protein N terminus</fullName>
    </submittedName>
</protein>
<dbReference type="Proteomes" id="UP000288086">
    <property type="component" value="Unassembled WGS sequence"/>
</dbReference>
<dbReference type="InterPro" id="IPR029464">
    <property type="entry name" value="HSDR_N"/>
</dbReference>
<dbReference type="EMBL" id="MTKP01000234">
    <property type="protein sequence ID" value="RWX47187.1"/>
    <property type="molecule type" value="Genomic_DNA"/>
</dbReference>
<dbReference type="Pfam" id="PF13588">
    <property type="entry name" value="HSDR_N_2"/>
    <property type="match status" value="1"/>
</dbReference>
<dbReference type="AlphaFoldDB" id="A0A3S3UA43"/>
<organism evidence="2 3">
    <name type="scientific">Candidatus Electrothrix communis</name>
    <dbReference type="NCBI Taxonomy" id="1859133"/>
    <lineage>
        <taxon>Bacteria</taxon>
        <taxon>Pseudomonadati</taxon>
        <taxon>Thermodesulfobacteriota</taxon>
        <taxon>Desulfobulbia</taxon>
        <taxon>Desulfobulbales</taxon>
        <taxon>Desulfobulbaceae</taxon>
        <taxon>Candidatus Electrothrix</taxon>
    </lineage>
</organism>
<name>A0A3S3UA43_9BACT</name>
<sequence length="188" mass="21145">MNRKIPDHHLVYGTLKDYLTGEELPDTDDERLRQEMARMMVEEKGFAKEDLEPRLTVETLFNHIFVRSIIDLTVSCNGQRLFVLRYGPGSLVTREKPALAAARVLDSACCIPLAVVTNSRDAELLESRTGKVLATGLEAIPDRARAEELMREYPAPPPLTGVVRERNLRVLNAFDLEACCRAYSLGLF</sequence>